<keyword evidence="7" id="KW-0808">Transferase</keyword>
<reference evidence="7 8" key="1">
    <citation type="journal article" date="2013" name="Genome Announc.">
        <title>Genome Sequence of the Sulfate-Reducing Bacterium Desulfotomaculum hydrothermale Lam5(T).</title>
        <authorList>
            <person name="Amin O."/>
            <person name="Fardeau M.L."/>
            <person name="Valette O."/>
            <person name="Hirschler-Rea A."/>
            <person name="Barbe V."/>
            <person name="Medigue C."/>
            <person name="Vacherie B."/>
            <person name="Ollivier B."/>
            <person name="Bertin P.N."/>
            <person name="Dolla A."/>
        </authorList>
    </citation>
    <scope>NUCLEOTIDE SEQUENCE [LARGE SCALE GENOMIC DNA]</scope>
    <source>
        <strain evidence="8">Lam5 / DSM 18033</strain>
    </source>
</reference>
<dbReference type="Pfam" id="PF00905">
    <property type="entry name" value="Transpeptidase"/>
    <property type="match status" value="1"/>
</dbReference>
<dbReference type="STRING" id="1121428.DESHY_50129"/>
<dbReference type="RefSeq" id="WP_008412449.1">
    <property type="nucleotide sequence ID" value="NZ_CAOS01000012.1"/>
</dbReference>
<comment type="caution">
    <text evidence="7">The sequence shown here is derived from an EMBL/GenBank/DDBJ whole genome shotgun (WGS) entry which is preliminary data.</text>
</comment>
<evidence type="ECO:0000256" key="3">
    <source>
        <dbReference type="ARBA" id="ARBA00023136"/>
    </source>
</evidence>
<dbReference type="InterPro" id="IPR050515">
    <property type="entry name" value="Beta-lactam/transpept"/>
</dbReference>
<evidence type="ECO:0000313" key="7">
    <source>
        <dbReference type="EMBL" id="CCO08821.1"/>
    </source>
</evidence>
<evidence type="ECO:0000256" key="4">
    <source>
        <dbReference type="SAM" id="Phobius"/>
    </source>
</evidence>
<sequence>MNIFQQKRLVLTFYVIFLLFVPLVIHLFFIQVLQGSEYKQKALEQRTLKVALEDIPRGGIFDRWGEKTLTLGRRELRVVVFPEIIPDKEEAVRRLSPILGCSPAELAKYVTGRPGYLPFKLDSRQLRQIKELEITGIKVEEIYFRYGSAPLAAHVVGHLGPITDNDQLAKLNNLSEKKYQLTDLVGKSGLEYFYESRLKAGESRQVMRAYVDVYRRLLAGLGIKKESQAVTGRQDVITTIDWEIQKTVEKVMDQKVQKGAVVVMDARNGDLLAMASRPNFHPANITQALAGPQDALLDHCTSLYQPGSVFKVVVAAAALEEGLVKASDTFVCLGESEHLISCWHKPGHGPITFEEAFAQSCNPVFAELAIKLGPAKIIAYARAFGLEEQTIIGYPVPRDNRQNLHLIGEPYNLVNSSIGQGPVLASPVQLTAMMNTVVNNGVYIRPRLVKGLRDEGGRFVSYFPMGRSHKVISSETARELKRLLSLVTSRGVGREAMLPYYGAAGKTGSAELPGGTTKVNAWFCGYAPLDKPQYIVTVLVEEGISGGVTAAPVFREIMEGIILPTR</sequence>
<accession>K8EJT0</accession>
<dbReference type="Proteomes" id="UP000009315">
    <property type="component" value="Unassembled WGS sequence"/>
</dbReference>
<dbReference type="PANTHER" id="PTHR30627">
    <property type="entry name" value="PEPTIDOGLYCAN D,D-TRANSPEPTIDASE"/>
    <property type="match status" value="1"/>
</dbReference>
<proteinExistence type="inferred from homology"/>
<keyword evidence="8" id="KW-1185">Reference proteome</keyword>
<dbReference type="InterPro" id="IPR036138">
    <property type="entry name" value="PBP_dimer_sf"/>
</dbReference>
<comment type="similarity">
    <text evidence="2">Belongs to the transpeptidase family.</text>
</comment>
<keyword evidence="3 4" id="KW-0472">Membrane</keyword>
<feature type="domain" description="Penicillin-binding protein dimerisation" evidence="6">
    <location>
        <begin position="56"/>
        <end position="206"/>
    </location>
</feature>
<organism evidence="7 8">
    <name type="scientific">Desulforamulus hydrothermalis Lam5 = DSM 18033</name>
    <dbReference type="NCBI Taxonomy" id="1121428"/>
    <lineage>
        <taxon>Bacteria</taxon>
        <taxon>Bacillati</taxon>
        <taxon>Bacillota</taxon>
        <taxon>Clostridia</taxon>
        <taxon>Eubacteriales</taxon>
        <taxon>Peptococcaceae</taxon>
        <taxon>Desulforamulus</taxon>
    </lineage>
</organism>
<evidence type="ECO:0000259" key="5">
    <source>
        <dbReference type="Pfam" id="PF00905"/>
    </source>
</evidence>
<evidence type="ECO:0000313" key="8">
    <source>
        <dbReference type="Proteomes" id="UP000009315"/>
    </source>
</evidence>
<dbReference type="Pfam" id="PF03717">
    <property type="entry name" value="PBP_dimer"/>
    <property type="match status" value="1"/>
</dbReference>
<name>K8EJT0_9FIRM</name>
<evidence type="ECO:0000256" key="2">
    <source>
        <dbReference type="ARBA" id="ARBA00007171"/>
    </source>
</evidence>
<comment type="subcellular location">
    <subcellularLocation>
        <location evidence="1">Membrane</location>
    </subcellularLocation>
</comment>
<dbReference type="SUPFAM" id="SSF56601">
    <property type="entry name" value="beta-lactamase/transpeptidase-like"/>
    <property type="match status" value="1"/>
</dbReference>
<dbReference type="EMBL" id="CAOS01000012">
    <property type="protein sequence ID" value="CCO08821.1"/>
    <property type="molecule type" value="Genomic_DNA"/>
</dbReference>
<dbReference type="eggNOG" id="COG0768">
    <property type="taxonomic scope" value="Bacteria"/>
</dbReference>
<keyword evidence="4" id="KW-0812">Transmembrane</keyword>
<dbReference type="OrthoDB" id="9804124at2"/>
<dbReference type="GO" id="GO:0005886">
    <property type="term" value="C:plasma membrane"/>
    <property type="evidence" value="ECO:0007669"/>
    <property type="project" value="TreeGrafter"/>
</dbReference>
<keyword evidence="7" id="KW-0328">Glycosyltransferase</keyword>
<feature type="transmembrane region" description="Helical" evidence="4">
    <location>
        <begin position="12"/>
        <end position="33"/>
    </location>
</feature>
<feature type="domain" description="Penicillin-binding protein transpeptidase" evidence="5">
    <location>
        <begin position="259"/>
        <end position="559"/>
    </location>
</feature>
<dbReference type="Gene3D" id="3.90.1310.10">
    <property type="entry name" value="Penicillin-binding protein 2a (Domain 2)"/>
    <property type="match status" value="1"/>
</dbReference>
<gene>
    <name evidence="7" type="ORF">DESHY_50129</name>
</gene>
<dbReference type="InterPro" id="IPR005311">
    <property type="entry name" value="PBP_dimer"/>
</dbReference>
<dbReference type="GO" id="GO:0008658">
    <property type="term" value="F:penicillin binding"/>
    <property type="evidence" value="ECO:0007669"/>
    <property type="project" value="InterPro"/>
</dbReference>
<dbReference type="AlphaFoldDB" id="K8EJT0"/>
<evidence type="ECO:0000256" key="1">
    <source>
        <dbReference type="ARBA" id="ARBA00004370"/>
    </source>
</evidence>
<dbReference type="InterPro" id="IPR001460">
    <property type="entry name" value="PCN-bd_Tpept"/>
</dbReference>
<dbReference type="GO" id="GO:0016757">
    <property type="term" value="F:glycosyltransferase activity"/>
    <property type="evidence" value="ECO:0007669"/>
    <property type="project" value="UniProtKB-KW"/>
</dbReference>
<keyword evidence="4" id="KW-1133">Transmembrane helix</keyword>
<protein>
    <submittedName>
        <fullName evidence="7">Peptidoglycan glycosyltransferase</fullName>
        <ecNumber evidence="7">2.4.1.129</ecNumber>
    </submittedName>
</protein>
<evidence type="ECO:0000259" key="6">
    <source>
        <dbReference type="Pfam" id="PF03717"/>
    </source>
</evidence>
<dbReference type="InterPro" id="IPR012338">
    <property type="entry name" value="Beta-lactam/transpept-like"/>
</dbReference>
<dbReference type="GO" id="GO:0071555">
    <property type="term" value="P:cell wall organization"/>
    <property type="evidence" value="ECO:0007669"/>
    <property type="project" value="TreeGrafter"/>
</dbReference>
<dbReference type="SUPFAM" id="SSF56519">
    <property type="entry name" value="Penicillin binding protein dimerisation domain"/>
    <property type="match status" value="1"/>
</dbReference>
<dbReference type="Gene3D" id="3.40.710.10">
    <property type="entry name" value="DD-peptidase/beta-lactamase superfamily"/>
    <property type="match status" value="1"/>
</dbReference>
<dbReference type="EC" id="2.4.1.129" evidence="7"/>